<dbReference type="Pfam" id="PF10987">
    <property type="entry name" value="DUF2806"/>
    <property type="match status" value="1"/>
</dbReference>
<dbReference type="EMBL" id="ACDP02000017">
    <property type="protein sequence ID" value="EEO27830.1"/>
    <property type="molecule type" value="Genomic_DNA"/>
</dbReference>
<dbReference type="eggNOG" id="ENOG502ZC32">
    <property type="taxonomic scope" value="Bacteria"/>
</dbReference>
<dbReference type="InterPro" id="IPR021254">
    <property type="entry name" value="DUF2806"/>
</dbReference>
<gene>
    <name evidence="1" type="ORF">OFAG_00983</name>
</gene>
<accession>C3X3P4</accession>
<dbReference type="AlphaFoldDB" id="C3X3P4"/>
<comment type="caution">
    <text evidence="1">The sequence shown here is derived from an EMBL/GenBank/DDBJ whole genome shotgun (WGS) entry which is preliminary data.</text>
</comment>
<dbReference type="HOGENOM" id="CLU_760404_0_0_4"/>
<proteinExistence type="predicted"/>
<reference evidence="1" key="1">
    <citation type="submission" date="2011-10" db="EMBL/GenBank/DDBJ databases">
        <title>The Genome Sequence of Oxalobacter formigenes HOxBLS.</title>
        <authorList>
            <consortium name="The Broad Institute Genome Sequencing Platform"/>
            <person name="Earl A."/>
            <person name="Ward D."/>
            <person name="Feldgarden M."/>
            <person name="Gevers D."/>
            <person name="Allison M.J."/>
            <person name="Humphrey S."/>
            <person name="Young S.K."/>
            <person name="Zeng Q."/>
            <person name="Gargeya S."/>
            <person name="Fitzgerald M."/>
            <person name="Haas B."/>
            <person name="Abouelleil A."/>
            <person name="Alvarado L."/>
            <person name="Arachchi H.M."/>
            <person name="Berlin A."/>
            <person name="Brown A."/>
            <person name="Chapman S.B."/>
            <person name="Chen Z."/>
            <person name="Dunbar C."/>
            <person name="Freedman E."/>
            <person name="Gearin G."/>
            <person name="Goldberg J."/>
            <person name="Griggs A."/>
            <person name="Gujja S."/>
            <person name="Heiman D."/>
            <person name="Howarth C."/>
            <person name="Larson L."/>
            <person name="Lui A."/>
            <person name="MacDonald P.J.P."/>
            <person name="Montmayeur A."/>
            <person name="Murphy C."/>
            <person name="Neiman D."/>
            <person name="Pearson M."/>
            <person name="Priest M."/>
            <person name="Roberts A."/>
            <person name="Saif S."/>
            <person name="Shea T."/>
            <person name="Shenoy N."/>
            <person name="Sisk P."/>
            <person name="Stolte C."/>
            <person name="Sykes S."/>
            <person name="Wortman J."/>
            <person name="Nusbaum C."/>
            <person name="Birren B."/>
        </authorList>
    </citation>
    <scope>NUCLEOTIDE SEQUENCE [LARGE SCALE GENOMIC DNA]</scope>
    <source>
        <strain evidence="1">HOxBLS</strain>
    </source>
</reference>
<keyword evidence="2" id="KW-1185">Reference proteome</keyword>
<protein>
    <recommendedName>
        <fullName evidence="3">DUF2806 domain-containing protein</fullName>
    </recommendedName>
</protein>
<dbReference type="Proteomes" id="UP000003973">
    <property type="component" value="Unassembled WGS sequence"/>
</dbReference>
<evidence type="ECO:0000313" key="1">
    <source>
        <dbReference type="EMBL" id="EEO27830.1"/>
    </source>
</evidence>
<name>C3X3P4_9BURK</name>
<evidence type="ECO:0000313" key="2">
    <source>
        <dbReference type="Proteomes" id="UP000003973"/>
    </source>
</evidence>
<dbReference type="RefSeq" id="WP_005877090.1">
    <property type="nucleotide sequence ID" value="NZ_CABMNL010000001.1"/>
</dbReference>
<evidence type="ECO:0008006" key="3">
    <source>
        <dbReference type="Google" id="ProtNLM"/>
    </source>
</evidence>
<organism evidence="1 2">
    <name type="scientific">Oxalobacter paraformigenes</name>
    <dbReference type="NCBI Taxonomy" id="556268"/>
    <lineage>
        <taxon>Bacteria</taxon>
        <taxon>Pseudomonadati</taxon>
        <taxon>Pseudomonadota</taxon>
        <taxon>Betaproteobacteria</taxon>
        <taxon>Burkholderiales</taxon>
        <taxon>Oxalobacteraceae</taxon>
        <taxon>Oxalobacter</taxon>
    </lineage>
</organism>
<sequence>MTGKDTPENRVNVQFDVNAVKLADVSCDMTPLAEGLGKTAGAIPRFIHRLCVLIFGDAYTDRICRDMKKQAQAEYESEAIRKGTLRLFADGSTVPAAPCPPAATPARMARRHKKDVETGNLLACAAEAAHVLAAIEASGRTPPPGLSETFVNRWKNEAQFVSENELRHLWGTILAGEIAAPGSVSLKTLDIVKTVSKEDADAFASLCDHVLDGDCYLAPTVYAATPEGIQEKTGYCLERLDTLEELGFIQAPSPLALDKRRLIPENGTVWLDYGPFSFCLKSPAEIRLSMNLLKPAGKELCRIVRQVTLQKAEHLARLMLDYDEFRETDAIAIYEKTGTTRTDGRQELVLKTAIDRKKPPEAAC</sequence>